<dbReference type="AlphaFoldDB" id="A0AB37YT34"/>
<organism evidence="1 2">
    <name type="scientific">Bacillus wiedmannii</name>
    <dbReference type="NCBI Taxonomy" id="1890302"/>
    <lineage>
        <taxon>Bacteria</taxon>
        <taxon>Bacillati</taxon>
        <taxon>Bacillota</taxon>
        <taxon>Bacilli</taxon>
        <taxon>Bacillales</taxon>
        <taxon>Bacillaceae</taxon>
        <taxon>Bacillus</taxon>
        <taxon>Bacillus cereus group</taxon>
    </lineage>
</organism>
<comment type="caution">
    <text evidence="1">The sequence shown here is derived from an EMBL/GenBank/DDBJ whole genome shotgun (WGS) entry which is preliminary data.</text>
</comment>
<dbReference type="EMBL" id="FMBG01000014">
    <property type="protein sequence ID" value="SCC42157.1"/>
    <property type="molecule type" value="Genomic_DNA"/>
</dbReference>
<evidence type="ECO:0000313" key="2">
    <source>
        <dbReference type="Proteomes" id="UP000195728"/>
    </source>
</evidence>
<name>A0AB37YT34_9BACI</name>
<accession>A0AB37YT34</accession>
<sequence length="35" mass="3956">MSEIIEVTEDKIYADVKKGEVNLIGKVELSIICFQ</sequence>
<proteinExistence type="predicted"/>
<gene>
    <name evidence="1" type="ORF">BC10311_03160</name>
</gene>
<dbReference type="Proteomes" id="UP000195728">
    <property type="component" value="Unassembled WGS sequence"/>
</dbReference>
<reference evidence="1 2" key="1">
    <citation type="submission" date="2016-08" db="EMBL/GenBank/DDBJ databases">
        <authorList>
            <person name="Loux V."/>
            <person name="Rue O."/>
        </authorList>
    </citation>
    <scope>NUCLEOTIDE SEQUENCE [LARGE SCALE GENOMIC DNA]</scope>
    <source>
        <strain evidence="1 2">WSBC_10311</strain>
    </source>
</reference>
<protein>
    <submittedName>
        <fullName evidence="1">Uncharacterized protein</fullName>
    </submittedName>
</protein>
<evidence type="ECO:0000313" key="1">
    <source>
        <dbReference type="EMBL" id="SCC42157.1"/>
    </source>
</evidence>